<protein>
    <submittedName>
        <fullName evidence="2">Uncharacterized protein</fullName>
    </submittedName>
</protein>
<evidence type="ECO:0000256" key="1">
    <source>
        <dbReference type="SAM" id="MobiDB-lite"/>
    </source>
</evidence>
<dbReference type="Gene3D" id="3.40.50.300">
    <property type="entry name" value="P-loop containing nucleotide triphosphate hydrolases"/>
    <property type="match status" value="1"/>
</dbReference>
<accession>A0A2U3I327</accession>
<feature type="region of interest" description="Disordered" evidence="1">
    <location>
        <begin position="284"/>
        <end position="315"/>
    </location>
</feature>
<dbReference type="InterPro" id="IPR027417">
    <property type="entry name" value="P-loop_NTPase"/>
</dbReference>
<dbReference type="RefSeq" id="WP_245932953.1">
    <property type="nucleotide sequence ID" value="NZ_OGTP01000004.1"/>
</dbReference>
<dbReference type="AlphaFoldDB" id="A0A2U3I327"/>
<reference evidence="3" key="1">
    <citation type="submission" date="2018-01" db="EMBL/GenBank/DDBJ databases">
        <authorList>
            <person name="Peeters C."/>
        </authorList>
    </citation>
    <scope>NUCLEOTIDE SEQUENCE [LARGE SCALE GENOMIC DNA]</scope>
</reference>
<evidence type="ECO:0000313" key="3">
    <source>
        <dbReference type="Proteomes" id="UP000238169"/>
    </source>
</evidence>
<organism evidence="2 3">
    <name type="scientific">Caballeronia novacaledonica</name>
    <dbReference type="NCBI Taxonomy" id="1544861"/>
    <lineage>
        <taxon>Bacteria</taxon>
        <taxon>Pseudomonadati</taxon>
        <taxon>Pseudomonadota</taxon>
        <taxon>Betaproteobacteria</taxon>
        <taxon>Burkholderiales</taxon>
        <taxon>Burkholderiaceae</taxon>
        <taxon>Caballeronia</taxon>
    </lineage>
</organism>
<dbReference type="Proteomes" id="UP000238169">
    <property type="component" value="Unassembled WGS sequence"/>
</dbReference>
<name>A0A2U3I327_9BURK</name>
<proteinExistence type="predicted"/>
<keyword evidence="3" id="KW-1185">Reference proteome</keyword>
<feature type="compositionally biased region" description="Polar residues" evidence="1">
    <location>
        <begin position="189"/>
        <end position="205"/>
    </location>
</feature>
<feature type="region of interest" description="Disordered" evidence="1">
    <location>
        <begin position="187"/>
        <end position="206"/>
    </location>
</feature>
<dbReference type="EMBL" id="OGTP01000004">
    <property type="protein sequence ID" value="SPB14536.1"/>
    <property type="molecule type" value="Genomic_DNA"/>
</dbReference>
<gene>
    <name evidence="2" type="ORF">NOV72_01778</name>
</gene>
<evidence type="ECO:0000313" key="2">
    <source>
        <dbReference type="EMBL" id="SPB14536.1"/>
    </source>
</evidence>
<dbReference type="SUPFAM" id="SSF52540">
    <property type="entry name" value="P-loop containing nucleoside triphosphate hydrolases"/>
    <property type="match status" value="1"/>
</dbReference>
<sequence>MTIESWLPVGCELPDGALCGRPLYGAEAWQIIATRGAGRALLVTQALHDKWAAAGLTRPGDLLRFQFGAQAFYEISWGLSRRLESLSDFASPSGRSEAFASALRETRSIDAASALQDAIYVETLGRLLPTCDAQASVTDDVVLGAWLTGGVLVSARSIGRLQRMLTWIDAVPLRDVARTAGIEIDEMTQNEQRGAASASTGSHANLSAGDATADVFRLFGRTGLESFFHEHVIDIVQNRARYQALGIEFPSPTILHGPPGCGKTFAFERLIEYLGWRVSHRSLDGGEPLHPRNHPEGVGDVRTGDQERAVGPRDR</sequence>